<dbReference type="EMBL" id="NNAY01000309">
    <property type="protein sequence ID" value="OXU29317.1"/>
    <property type="molecule type" value="Genomic_DNA"/>
</dbReference>
<feature type="non-terminal residue" evidence="1">
    <location>
        <position position="1"/>
    </location>
</feature>
<dbReference type="AlphaFoldDB" id="A0A232FG63"/>
<organism evidence="1 2">
    <name type="scientific">Trichomalopsis sarcophagae</name>
    <dbReference type="NCBI Taxonomy" id="543379"/>
    <lineage>
        <taxon>Eukaryota</taxon>
        <taxon>Metazoa</taxon>
        <taxon>Ecdysozoa</taxon>
        <taxon>Arthropoda</taxon>
        <taxon>Hexapoda</taxon>
        <taxon>Insecta</taxon>
        <taxon>Pterygota</taxon>
        <taxon>Neoptera</taxon>
        <taxon>Endopterygota</taxon>
        <taxon>Hymenoptera</taxon>
        <taxon>Apocrita</taxon>
        <taxon>Proctotrupomorpha</taxon>
        <taxon>Chalcidoidea</taxon>
        <taxon>Pteromalidae</taxon>
        <taxon>Pteromalinae</taxon>
        <taxon>Trichomalopsis</taxon>
    </lineage>
</organism>
<evidence type="ECO:0000313" key="1">
    <source>
        <dbReference type="EMBL" id="OXU29317.1"/>
    </source>
</evidence>
<accession>A0A232FG63</accession>
<evidence type="ECO:0000313" key="2">
    <source>
        <dbReference type="Proteomes" id="UP000215335"/>
    </source>
</evidence>
<proteinExistence type="predicted"/>
<reference evidence="1 2" key="1">
    <citation type="journal article" date="2017" name="Curr. Biol.">
        <title>The Evolution of Venom by Co-option of Single-Copy Genes.</title>
        <authorList>
            <person name="Martinson E.O."/>
            <person name="Mrinalini"/>
            <person name="Kelkar Y.D."/>
            <person name="Chang C.H."/>
            <person name="Werren J.H."/>
        </authorList>
    </citation>
    <scope>NUCLEOTIDE SEQUENCE [LARGE SCALE GENOMIC DNA]</scope>
    <source>
        <strain evidence="1 2">Alberta</strain>
        <tissue evidence="1">Whole body</tissue>
    </source>
</reference>
<comment type="caution">
    <text evidence="1">The sequence shown here is derived from an EMBL/GenBank/DDBJ whole genome shotgun (WGS) entry which is preliminary data.</text>
</comment>
<name>A0A232FG63_9HYME</name>
<gene>
    <name evidence="1" type="ORF">TSAR_014726</name>
</gene>
<keyword evidence="2" id="KW-1185">Reference proteome</keyword>
<sequence length="56" mass="6425">IHVTIGNILQGQVIICNIESARVSGQFRNYERFAASKSLRVIKKENFAVQHQRIQD</sequence>
<protein>
    <submittedName>
        <fullName evidence="1">Uncharacterized protein</fullName>
    </submittedName>
</protein>
<dbReference type="Proteomes" id="UP000215335">
    <property type="component" value="Unassembled WGS sequence"/>
</dbReference>